<evidence type="ECO:0000313" key="2">
    <source>
        <dbReference type="EMBL" id="KKQ27743.1"/>
    </source>
</evidence>
<dbReference type="EMBL" id="LBSX01000006">
    <property type="protein sequence ID" value="KKQ27743.1"/>
    <property type="molecule type" value="Genomic_DNA"/>
</dbReference>
<evidence type="ECO:0000313" key="3">
    <source>
        <dbReference type="Proteomes" id="UP000034849"/>
    </source>
</evidence>
<dbReference type="AlphaFoldDB" id="A0A0G0G9H0"/>
<dbReference type="Proteomes" id="UP000034849">
    <property type="component" value="Unassembled WGS sequence"/>
</dbReference>
<feature type="region of interest" description="Disordered" evidence="1">
    <location>
        <begin position="131"/>
        <end position="151"/>
    </location>
</feature>
<gene>
    <name evidence="2" type="ORF">US42_C0006G0050</name>
</gene>
<evidence type="ECO:0000256" key="1">
    <source>
        <dbReference type="SAM" id="MobiDB-lite"/>
    </source>
</evidence>
<reference evidence="2 3" key="1">
    <citation type="journal article" date="2015" name="Nature">
        <title>rRNA introns, odd ribosomes, and small enigmatic genomes across a large radiation of phyla.</title>
        <authorList>
            <person name="Brown C.T."/>
            <person name="Hug L.A."/>
            <person name="Thomas B.C."/>
            <person name="Sharon I."/>
            <person name="Castelle C.J."/>
            <person name="Singh A."/>
            <person name="Wilkins M.J."/>
            <person name="Williams K.H."/>
            <person name="Banfield J.F."/>
        </authorList>
    </citation>
    <scope>NUCLEOTIDE SEQUENCE [LARGE SCALE GENOMIC DNA]</scope>
</reference>
<feature type="region of interest" description="Disordered" evidence="1">
    <location>
        <begin position="72"/>
        <end position="110"/>
    </location>
</feature>
<accession>A0A0G0G9H0</accession>
<organism evidence="2 3">
    <name type="scientific">Candidatus Magasanikbacteria bacterium GW2011_GWC2_37_14</name>
    <dbReference type="NCBI Taxonomy" id="1619046"/>
    <lineage>
        <taxon>Bacteria</taxon>
        <taxon>Candidatus Magasanikiibacteriota</taxon>
    </lineage>
</organism>
<proteinExistence type="predicted"/>
<feature type="compositionally biased region" description="Acidic residues" evidence="1">
    <location>
        <begin position="140"/>
        <end position="151"/>
    </location>
</feature>
<sequence>MRRFHVDLVVAYDHSPDRPPTSLALRFPEIQGNGDERVESRDHHGTNAQEPYHQLEVGIGAEVRAQVAVEGLGEHVHQAADQDQHGGVETDDHAHSDHGQRNVADNGHDDGLFLTTVDRTAELLEHGRIWNNAQNTVHDLDDDSDERELDE</sequence>
<protein>
    <submittedName>
        <fullName evidence="2">Uncharacterized protein</fullName>
    </submittedName>
</protein>
<comment type="caution">
    <text evidence="2">The sequence shown here is derived from an EMBL/GenBank/DDBJ whole genome shotgun (WGS) entry which is preliminary data.</text>
</comment>
<name>A0A0G0G9H0_9BACT</name>